<dbReference type="STRING" id="1262450.S3BYA1"/>
<dbReference type="Pfam" id="PF01738">
    <property type="entry name" value="DLH"/>
    <property type="match status" value="1"/>
</dbReference>
<evidence type="ECO:0000313" key="3">
    <source>
        <dbReference type="EMBL" id="EPE05532.1"/>
    </source>
</evidence>
<protein>
    <submittedName>
        <fullName evidence="3">Dienelactone hydrolase</fullName>
    </submittedName>
</protein>
<dbReference type="SUPFAM" id="SSF53474">
    <property type="entry name" value="alpha/beta-Hydrolases"/>
    <property type="match status" value="1"/>
</dbReference>
<evidence type="ECO:0000256" key="1">
    <source>
        <dbReference type="SAM" id="MobiDB-lite"/>
    </source>
</evidence>
<dbReference type="HOGENOM" id="CLU_054590_0_0_1"/>
<name>S3BYA1_OPHP1</name>
<dbReference type="PANTHER" id="PTHR47668">
    <property type="entry name" value="DIENELACTONE HYDROLASE FAMILY PROTEIN (AFU_ORTHOLOGUE AFUA_6G01940)"/>
    <property type="match status" value="1"/>
</dbReference>
<evidence type="ECO:0000313" key="4">
    <source>
        <dbReference type="Proteomes" id="UP000016923"/>
    </source>
</evidence>
<dbReference type="AlphaFoldDB" id="S3BYA1"/>
<gene>
    <name evidence="3" type="ORF">F503_02271</name>
</gene>
<evidence type="ECO:0000259" key="2">
    <source>
        <dbReference type="Pfam" id="PF01738"/>
    </source>
</evidence>
<dbReference type="Proteomes" id="UP000016923">
    <property type="component" value="Unassembled WGS sequence"/>
</dbReference>
<accession>S3BYA1</accession>
<dbReference type="PANTHER" id="PTHR47668:SF1">
    <property type="entry name" value="DIENELACTONE HYDROLASE DOMAIN-CONTAINING PROTEIN-RELATED"/>
    <property type="match status" value="1"/>
</dbReference>
<reference evidence="3 4" key="1">
    <citation type="journal article" date="2013" name="BMC Genomics">
        <title>The genome and transcriptome of the pine saprophyte Ophiostoma piceae, and a comparison with the bark beetle-associated pine pathogen Grosmannia clavigera.</title>
        <authorList>
            <person name="Haridas S."/>
            <person name="Wang Y."/>
            <person name="Lim L."/>
            <person name="Massoumi Alamouti S."/>
            <person name="Jackman S."/>
            <person name="Docking R."/>
            <person name="Robertson G."/>
            <person name="Birol I."/>
            <person name="Bohlmann J."/>
            <person name="Breuil C."/>
        </authorList>
    </citation>
    <scope>NUCLEOTIDE SEQUENCE [LARGE SCALE GENOMIC DNA]</scope>
    <source>
        <strain evidence="3 4">UAMH 11346</strain>
    </source>
</reference>
<keyword evidence="4" id="KW-1185">Reference proteome</keyword>
<dbReference type="InterPro" id="IPR029058">
    <property type="entry name" value="AB_hydrolase_fold"/>
</dbReference>
<keyword evidence="3" id="KW-0378">Hydrolase</keyword>
<sequence length="332" mass="36421">MLDLHPPHLPTLESLTNRRDGFEDPDVIKPEQLRVGFYLFPISRLYFSATLLCFSVTFSHIAIHSTKQRLYITAIMSTMPATHGHSATSSDDADNLTVASGYELQGSYETVDGLKTYATGADDASKGIIYVFDIFGYKDQSLQGADILAVSDSHQQYKVLMPDWFDGEPASLAIFPPDTPEKQEALMSFLGKHAPPITAAKLPAYVKAASAKYPSVQKWAVVGFCWGGKVVSLATASDENPFAAGVEAHPAMVDAKDAVNIKVPIALLASKDEPAADVQAFEEALKVPHHVEIFEDQIHGWMAARADLSDERVKEEYTRGYKVVLKFFGKHV</sequence>
<dbReference type="VEuPathDB" id="FungiDB:F503_02271"/>
<dbReference type="Gene3D" id="3.40.50.1820">
    <property type="entry name" value="alpha/beta hydrolase"/>
    <property type="match status" value="1"/>
</dbReference>
<dbReference type="InterPro" id="IPR002925">
    <property type="entry name" value="Dienelactn_hydro"/>
</dbReference>
<dbReference type="GO" id="GO:0016787">
    <property type="term" value="F:hydrolase activity"/>
    <property type="evidence" value="ECO:0007669"/>
    <property type="project" value="UniProtKB-KW"/>
</dbReference>
<feature type="domain" description="Dienelactone hydrolase" evidence="2">
    <location>
        <begin position="115"/>
        <end position="331"/>
    </location>
</feature>
<feature type="region of interest" description="Disordered" evidence="1">
    <location>
        <begin position="1"/>
        <end position="23"/>
    </location>
</feature>
<organism evidence="3 4">
    <name type="scientific">Ophiostoma piceae (strain UAMH 11346)</name>
    <name type="common">Sap stain fungus</name>
    <dbReference type="NCBI Taxonomy" id="1262450"/>
    <lineage>
        <taxon>Eukaryota</taxon>
        <taxon>Fungi</taxon>
        <taxon>Dikarya</taxon>
        <taxon>Ascomycota</taxon>
        <taxon>Pezizomycotina</taxon>
        <taxon>Sordariomycetes</taxon>
        <taxon>Sordariomycetidae</taxon>
        <taxon>Ophiostomatales</taxon>
        <taxon>Ophiostomataceae</taxon>
        <taxon>Ophiostoma</taxon>
    </lineage>
</organism>
<dbReference type="EMBL" id="KE148156">
    <property type="protein sequence ID" value="EPE05532.1"/>
    <property type="molecule type" value="Genomic_DNA"/>
</dbReference>
<proteinExistence type="predicted"/>
<dbReference type="OrthoDB" id="2147163at2759"/>
<dbReference type="eggNOG" id="KOG3043">
    <property type="taxonomic scope" value="Eukaryota"/>
</dbReference>
<dbReference type="OMA" id="PTEWYPP"/>